<dbReference type="EMBL" id="LSSN01005072">
    <property type="protein sequence ID" value="OMJ10287.1"/>
    <property type="molecule type" value="Genomic_DNA"/>
</dbReference>
<keyword evidence="2" id="KW-0521">NADP</keyword>
<sequence>NFAKSKGIAITAFSSLGDTSYQSMGLFDNISGFVPTLENKVILDIAKNHSVTAAQVLLRWSVQQGIAVVPKSKNTERMSLNMQVYSFVLSDEEMKSIDDLNKDMRIFDPEFYLEGYPFYAN</sequence>
<evidence type="ECO:0000256" key="3">
    <source>
        <dbReference type="ARBA" id="ARBA00023002"/>
    </source>
</evidence>
<evidence type="ECO:0000313" key="5">
    <source>
        <dbReference type="EMBL" id="OMJ10287.1"/>
    </source>
</evidence>
<comment type="caution">
    <text evidence="5">The sequence shown here is derived from an EMBL/GenBank/DDBJ whole genome shotgun (WGS) entry which is preliminary data.</text>
</comment>
<dbReference type="STRING" id="133412.A0A1R1X6R8"/>
<evidence type="ECO:0000256" key="2">
    <source>
        <dbReference type="ARBA" id="ARBA00022857"/>
    </source>
</evidence>
<keyword evidence="3" id="KW-0560">Oxidoreductase</keyword>
<dbReference type="InterPro" id="IPR023210">
    <property type="entry name" value="NADP_OxRdtase_dom"/>
</dbReference>
<dbReference type="PANTHER" id="PTHR43827:SF3">
    <property type="entry name" value="NADP-DEPENDENT OXIDOREDUCTASE DOMAIN-CONTAINING PROTEIN"/>
    <property type="match status" value="1"/>
</dbReference>
<keyword evidence="6" id="KW-1185">Reference proteome</keyword>
<gene>
    <name evidence="5" type="ORF">AYI70_g10417</name>
</gene>
<dbReference type="Pfam" id="PF00248">
    <property type="entry name" value="Aldo_ket_red"/>
    <property type="match status" value="1"/>
</dbReference>
<name>A0A1R1X6R8_9FUNG</name>
<dbReference type="OrthoDB" id="416253at2759"/>
<evidence type="ECO:0000313" key="6">
    <source>
        <dbReference type="Proteomes" id="UP000187283"/>
    </source>
</evidence>
<dbReference type="SUPFAM" id="SSF51430">
    <property type="entry name" value="NAD(P)-linked oxidoreductase"/>
    <property type="match status" value="1"/>
</dbReference>
<dbReference type="Proteomes" id="UP000187283">
    <property type="component" value="Unassembled WGS sequence"/>
</dbReference>
<dbReference type="GO" id="GO:0016616">
    <property type="term" value="F:oxidoreductase activity, acting on the CH-OH group of donors, NAD or NADP as acceptor"/>
    <property type="evidence" value="ECO:0007669"/>
    <property type="project" value="UniProtKB-ARBA"/>
</dbReference>
<accession>A0A1R1X6R8</accession>
<comment type="similarity">
    <text evidence="1">Belongs to the aldo/keto reductase family.</text>
</comment>
<evidence type="ECO:0000259" key="4">
    <source>
        <dbReference type="Pfam" id="PF00248"/>
    </source>
</evidence>
<organism evidence="5 6">
    <name type="scientific">Smittium culicis</name>
    <dbReference type="NCBI Taxonomy" id="133412"/>
    <lineage>
        <taxon>Eukaryota</taxon>
        <taxon>Fungi</taxon>
        <taxon>Fungi incertae sedis</taxon>
        <taxon>Zoopagomycota</taxon>
        <taxon>Kickxellomycotina</taxon>
        <taxon>Harpellomycetes</taxon>
        <taxon>Harpellales</taxon>
        <taxon>Legeriomycetaceae</taxon>
        <taxon>Smittium</taxon>
    </lineage>
</organism>
<evidence type="ECO:0000256" key="1">
    <source>
        <dbReference type="ARBA" id="ARBA00007905"/>
    </source>
</evidence>
<feature type="domain" description="NADP-dependent oxidoreductase" evidence="4">
    <location>
        <begin position="2"/>
        <end position="101"/>
    </location>
</feature>
<dbReference type="PANTHER" id="PTHR43827">
    <property type="entry name" value="2,5-DIKETO-D-GLUCONIC ACID REDUCTASE"/>
    <property type="match status" value="1"/>
</dbReference>
<dbReference type="InterPro" id="IPR020471">
    <property type="entry name" value="AKR"/>
</dbReference>
<proteinExistence type="inferred from homology"/>
<feature type="non-terminal residue" evidence="5">
    <location>
        <position position="1"/>
    </location>
</feature>
<dbReference type="AlphaFoldDB" id="A0A1R1X6R8"/>
<dbReference type="InterPro" id="IPR036812">
    <property type="entry name" value="NAD(P)_OxRdtase_dom_sf"/>
</dbReference>
<reference evidence="5 6" key="1">
    <citation type="submission" date="2017-01" db="EMBL/GenBank/DDBJ databases">
        <authorList>
            <person name="Mah S.A."/>
            <person name="Swanson W.J."/>
            <person name="Moy G.W."/>
            <person name="Vacquier V.D."/>
        </authorList>
    </citation>
    <scope>NUCLEOTIDE SEQUENCE [LARGE SCALE GENOMIC DNA]</scope>
    <source>
        <strain evidence="5 6">GSMNP</strain>
    </source>
</reference>
<protein>
    <submittedName>
        <fullName evidence="5">Putative NAD(P)H-dependent D-xylose reductase xyl1</fullName>
    </submittedName>
</protein>
<dbReference type="Gene3D" id="3.20.20.100">
    <property type="entry name" value="NADP-dependent oxidoreductase domain"/>
    <property type="match status" value="1"/>
</dbReference>